<dbReference type="GO" id="GO:0051015">
    <property type="term" value="F:actin filament binding"/>
    <property type="evidence" value="ECO:0007669"/>
    <property type="project" value="InterPro"/>
</dbReference>
<dbReference type="SUPFAM" id="SSF47473">
    <property type="entry name" value="EF-hand"/>
    <property type="match status" value="1"/>
</dbReference>
<dbReference type="Gene3D" id="1.10.238.10">
    <property type="entry name" value="EF-hand"/>
    <property type="match status" value="1"/>
</dbReference>
<dbReference type="GO" id="GO:0051017">
    <property type="term" value="P:actin filament bundle assembly"/>
    <property type="evidence" value="ECO:0007669"/>
    <property type="project" value="InterPro"/>
</dbReference>
<evidence type="ECO:0000313" key="7">
    <source>
        <dbReference type="EMBL" id="KAJ1905612.1"/>
    </source>
</evidence>
<proteinExistence type="predicted"/>
<evidence type="ECO:0000256" key="5">
    <source>
        <dbReference type="ARBA" id="ARBA00073963"/>
    </source>
</evidence>
<dbReference type="Proteomes" id="UP001150569">
    <property type="component" value="Unassembled WGS sequence"/>
</dbReference>
<keyword evidence="2" id="KW-0677">Repeat</keyword>
<keyword evidence="3" id="KW-0106">Calcium</keyword>
<dbReference type="CDD" id="cd21294">
    <property type="entry name" value="CH_FIMB_rpt1"/>
    <property type="match status" value="1"/>
</dbReference>
<comment type="caution">
    <text evidence="7">The sequence shown here is derived from an EMBL/GenBank/DDBJ whole genome shotgun (WGS) entry which is preliminary data.</text>
</comment>
<evidence type="ECO:0000256" key="2">
    <source>
        <dbReference type="ARBA" id="ARBA00022737"/>
    </source>
</evidence>
<dbReference type="EMBL" id="JANBPT010001711">
    <property type="protein sequence ID" value="KAJ1905612.1"/>
    <property type="molecule type" value="Genomic_DNA"/>
</dbReference>
<name>A0A9W7ZLD7_9FUNG</name>
<dbReference type="GO" id="GO:0032432">
    <property type="term" value="C:actin filament bundle"/>
    <property type="evidence" value="ECO:0007669"/>
    <property type="project" value="TreeGrafter"/>
</dbReference>
<protein>
    <recommendedName>
        <fullName evidence="5">Fimbrin</fullName>
    </recommendedName>
</protein>
<dbReference type="PANTHER" id="PTHR19961">
    <property type="entry name" value="FIMBRIN/PLASTIN"/>
    <property type="match status" value="1"/>
</dbReference>
<gene>
    <name evidence="7" type="primary">fim1_2</name>
    <name evidence="7" type="ORF">IWQ60_012247</name>
</gene>
<sequence>MSSAADIQRISRKYPKLKPWDIEALVQEFNTFNLDSNGALDQRDLVKACQRVEKDKDYDQIRSAIRDINLNSARGVEVEEFVEIVANLRTGSARSESAFGGLHNKKTITVKGSNANTAHSINEDEKAEFVHHINQVLAGDSDVGTRLPIDPNNMQVFDECRDGLLLSKLINDAAPGTIDERVLNRGKKLSPFQVIENNNLVVNSAKAIGCSVVNIGSQDLIEGREHLILGLIWQIIKIGLLAKIDIKLHPELYRLLEEDETLEQFLKLPADAILLRWFNYHLKAANWHRRVNNFSSDVKDGENYTVLLSQLVPAECSRAPLQEPDLFRRAEQVLENADRIGCRRYLTPKTLVAGNSKLNLAFVAHLFNTHPGLEPLTEEAERAELDDWLFNSANEREARAFALWLNSLGVDPFINNLFEDLKDGLALLQAVDKVAPGKVNWRRVNKNAPQSRFKQVENTNYAVDLGKEMRFSLVGIQGADITDGVPTLILAFTWQLMRAHVVQTLKSLSKNGREVTDSDMIQWANDCAKRNGSSNKSSGSIASFKDSSLRSGLFLIDVLNGLKPGVVDYSMVTRGASDDDAKLNAKYAISIARKLGATIFLLPEDIVEVKPKMILTFIGSLMALDKSGQLNQQH</sequence>
<dbReference type="InterPro" id="IPR001589">
    <property type="entry name" value="Actinin_actin-bd_CS"/>
</dbReference>
<keyword evidence="4" id="KW-0009">Actin-binding</keyword>
<evidence type="ECO:0000256" key="3">
    <source>
        <dbReference type="ARBA" id="ARBA00022837"/>
    </source>
</evidence>
<accession>A0A9W7ZLD7</accession>
<evidence type="ECO:0000256" key="4">
    <source>
        <dbReference type="ARBA" id="ARBA00023203"/>
    </source>
</evidence>
<keyword evidence="1" id="KW-0479">Metal-binding</keyword>
<dbReference type="FunFam" id="1.10.418.10:FF:000010">
    <property type="entry name" value="Plastin-3 isoform 1"/>
    <property type="match status" value="1"/>
</dbReference>
<dbReference type="InterPro" id="IPR039959">
    <property type="entry name" value="Fimbrin/Plastin"/>
</dbReference>
<evidence type="ECO:0000313" key="8">
    <source>
        <dbReference type="Proteomes" id="UP001150569"/>
    </source>
</evidence>
<dbReference type="Gene3D" id="1.10.418.10">
    <property type="entry name" value="Calponin-like domain"/>
    <property type="match status" value="4"/>
</dbReference>
<keyword evidence="8" id="KW-1185">Reference proteome</keyword>
<dbReference type="InterPro" id="IPR036872">
    <property type="entry name" value="CH_dom_sf"/>
</dbReference>
<dbReference type="GO" id="GO:0051639">
    <property type="term" value="P:actin filament network formation"/>
    <property type="evidence" value="ECO:0007669"/>
    <property type="project" value="TreeGrafter"/>
</dbReference>
<dbReference type="SMART" id="SM00033">
    <property type="entry name" value="CH"/>
    <property type="match status" value="4"/>
</dbReference>
<dbReference type="AlphaFoldDB" id="A0A9W7ZLD7"/>
<evidence type="ECO:0000259" key="6">
    <source>
        <dbReference type="PROSITE" id="PS50021"/>
    </source>
</evidence>
<dbReference type="InterPro" id="IPR001715">
    <property type="entry name" value="CH_dom"/>
</dbReference>
<reference evidence="7" key="1">
    <citation type="submission" date="2022-07" db="EMBL/GenBank/DDBJ databases">
        <title>Phylogenomic reconstructions and comparative analyses of Kickxellomycotina fungi.</title>
        <authorList>
            <person name="Reynolds N.K."/>
            <person name="Stajich J.E."/>
            <person name="Barry K."/>
            <person name="Grigoriev I.V."/>
            <person name="Crous P."/>
            <person name="Smith M.E."/>
        </authorList>
    </citation>
    <scope>NUCLEOTIDE SEQUENCE</scope>
    <source>
        <strain evidence="7">RSA 861</strain>
    </source>
</reference>
<dbReference type="GO" id="GO:0046872">
    <property type="term" value="F:metal ion binding"/>
    <property type="evidence" value="ECO:0007669"/>
    <property type="project" value="UniProtKB-KW"/>
</dbReference>
<feature type="domain" description="Calponin-homology (CH)" evidence="6">
    <location>
        <begin position="395"/>
        <end position="501"/>
    </location>
</feature>
<dbReference type="PROSITE" id="PS00020">
    <property type="entry name" value="ACTININ_2"/>
    <property type="match status" value="1"/>
</dbReference>
<feature type="domain" description="Calponin-homology (CH)" evidence="6">
    <location>
        <begin position="123"/>
        <end position="240"/>
    </location>
</feature>
<dbReference type="InterPro" id="IPR011992">
    <property type="entry name" value="EF-hand-dom_pair"/>
</dbReference>
<dbReference type="GO" id="GO:0005884">
    <property type="term" value="C:actin filament"/>
    <property type="evidence" value="ECO:0007669"/>
    <property type="project" value="TreeGrafter"/>
</dbReference>
<dbReference type="SUPFAM" id="SSF47576">
    <property type="entry name" value="Calponin-homology domain, CH-domain"/>
    <property type="match status" value="1"/>
</dbReference>
<evidence type="ECO:0000256" key="1">
    <source>
        <dbReference type="ARBA" id="ARBA00022723"/>
    </source>
</evidence>
<feature type="domain" description="Calponin-homology (CH)" evidence="6">
    <location>
        <begin position="268"/>
        <end position="371"/>
    </location>
</feature>
<dbReference type="GO" id="GO:0110009">
    <property type="term" value="P:formin-nucleated actin cable organization"/>
    <property type="evidence" value="ECO:0007669"/>
    <property type="project" value="UniProtKB-ARBA"/>
</dbReference>
<organism evidence="7 8">
    <name type="scientific">Tieghemiomyces parasiticus</name>
    <dbReference type="NCBI Taxonomy" id="78921"/>
    <lineage>
        <taxon>Eukaryota</taxon>
        <taxon>Fungi</taxon>
        <taxon>Fungi incertae sedis</taxon>
        <taxon>Zoopagomycota</taxon>
        <taxon>Kickxellomycotina</taxon>
        <taxon>Dimargaritomycetes</taxon>
        <taxon>Dimargaritales</taxon>
        <taxon>Dimargaritaceae</taxon>
        <taxon>Tieghemiomyces</taxon>
    </lineage>
</organism>
<dbReference type="GO" id="GO:0030479">
    <property type="term" value="C:actin cortical patch"/>
    <property type="evidence" value="ECO:0007669"/>
    <property type="project" value="UniProtKB-ARBA"/>
</dbReference>
<dbReference type="Pfam" id="PF00307">
    <property type="entry name" value="CH"/>
    <property type="match status" value="4"/>
</dbReference>
<feature type="domain" description="Calponin-homology (CH)" evidence="6">
    <location>
        <begin position="514"/>
        <end position="626"/>
    </location>
</feature>
<dbReference type="PANTHER" id="PTHR19961:SF18">
    <property type="entry name" value="FI19014P1"/>
    <property type="match status" value="1"/>
</dbReference>
<dbReference type="OrthoDB" id="431378at2759"/>
<dbReference type="FunFam" id="1.10.418.10:FF:000016">
    <property type="entry name" value="Probable fimbrin"/>
    <property type="match status" value="1"/>
</dbReference>
<dbReference type="FunFam" id="1.10.418.10:FF:000027">
    <property type="entry name" value="Probable fimbrin"/>
    <property type="match status" value="1"/>
</dbReference>
<dbReference type="FunFam" id="1.10.418.10:FF:000042">
    <property type="entry name" value="Fimbrin, putative"/>
    <property type="match status" value="1"/>
</dbReference>
<dbReference type="PROSITE" id="PS50021">
    <property type="entry name" value="CH"/>
    <property type="match status" value="4"/>
</dbReference>